<keyword evidence="1" id="KW-0812">Transmembrane</keyword>
<dbReference type="EMBL" id="JAEEGA010000020">
    <property type="protein sequence ID" value="MBP1043870.1"/>
    <property type="molecule type" value="Genomic_DNA"/>
</dbReference>
<keyword evidence="1" id="KW-1133">Transmembrane helix</keyword>
<keyword evidence="3" id="KW-1185">Reference proteome</keyword>
<feature type="transmembrane region" description="Helical" evidence="1">
    <location>
        <begin position="39"/>
        <end position="58"/>
    </location>
</feature>
<gene>
    <name evidence="2" type="ORF">I6N95_22840</name>
</gene>
<dbReference type="RefSeq" id="WP_209531784.1">
    <property type="nucleotide sequence ID" value="NZ_JAEEGA010000020.1"/>
</dbReference>
<proteinExistence type="predicted"/>
<protein>
    <submittedName>
        <fullName evidence="2">Uncharacterized protein</fullName>
    </submittedName>
</protein>
<organism evidence="2 3">
    <name type="scientific">Vagococcus allomyrinae</name>
    <dbReference type="NCBI Taxonomy" id="2794353"/>
    <lineage>
        <taxon>Bacteria</taxon>
        <taxon>Bacillati</taxon>
        <taxon>Bacillota</taxon>
        <taxon>Bacilli</taxon>
        <taxon>Lactobacillales</taxon>
        <taxon>Enterococcaceae</taxon>
        <taxon>Vagococcus</taxon>
    </lineage>
</organism>
<dbReference type="Proteomes" id="UP000674938">
    <property type="component" value="Unassembled WGS sequence"/>
</dbReference>
<dbReference type="AlphaFoldDB" id="A0A940PFF6"/>
<sequence>MVMTTNRRTNVTYVLFGFSVLLSFSFFFASSHWPEESFLVYSYMVMALFLGTALLTQLRFRQLRFLNIMSIGFLLFPSILVLL</sequence>
<feature type="transmembrane region" description="Helical" evidence="1">
    <location>
        <begin position="65"/>
        <end position="82"/>
    </location>
</feature>
<keyword evidence="1" id="KW-0472">Membrane</keyword>
<accession>A0A940PFF6</accession>
<comment type="caution">
    <text evidence="2">The sequence shown here is derived from an EMBL/GenBank/DDBJ whole genome shotgun (WGS) entry which is preliminary data.</text>
</comment>
<evidence type="ECO:0000313" key="3">
    <source>
        <dbReference type="Proteomes" id="UP000674938"/>
    </source>
</evidence>
<evidence type="ECO:0000313" key="2">
    <source>
        <dbReference type="EMBL" id="MBP1043870.1"/>
    </source>
</evidence>
<reference evidence="2" key="1">
    <citation type="submission" date="2020-12" db="EMBL/GenBank/DDBJ databases">
        <title>Vagococcus allomyrinae sp. nov. and Enterococcus lavae sp. nov., isolated from the larvae of Allomyrina dichotoma.</title>
        <authorList>
            <person name="Lee S.D."/>
        </authorList>
    </citation>
    <scope>NUCLEOTIDE SEQUENCE</scope>
    <source>
        <strain evidence="2">BWB3-3</strain>
    </source>
</reference>
<name>A0A940PFF6_9ENTE</name>
<feature type="transmembrane region" description="Helical" evidence="1">
    <location>
        <begin position="12"/>
        <end position="33"/>
    </location>
</feature>
<evidence type="ECO:0000256" key="1">
    <source>
        <dbReference type="SAM" id="Phobius"/>
    </source>
</evidence>